<dbReference type="RefSeq" id="WP_076557217.1">
    <property type="nucleotide sequence ID" value="NZ_FTOC01000002.1"/>
</dbReference>
<dbReference type="EMBL" id="FTOC01000002">
    <property type="protein sequence ID" value="SIS40989.1"/>
    <property type="molecule type" value="Genomic_DNA"/>
</dbReference>
<sequence length="101" mass="11257">MTVSNQQLLQRMNKEVEEALASHGDSARVREHVRAVQLLCDLVLEEEKTSAREEAFQPSDNNSKPTAAEVRKMMGEEPSKSKSTQKDSSDEDANGSSIFDF</sequence>
<dbReference type="STRING" id="570947.SAMN05421687_102289"/>
<accession>A0A1N7IV45</accession>
<organism evidence="2 3">
    <name type="scientific">Salimicrobium flavidum</name>
    <dbReference type="NCBI Taxonomy" id="570947"/>
    <lineage>
        <taxon>Bacteria</taxon>
        <taxon>Bacillati</taxon>
        <taxon>Bacillota</taxon>
        <taxon>Bacilli</taxon>
        <taxon>Bacillales</taxon>
        <taxon>Bacillaceae</taxon>
        <taxon>Salimicrobium</taxon>
    </lineage>
</organism>
<keyword evidence="3" id="KW-1185">Reference proteome</keyword>
<feature type="region of interest" description="Disordered" evidence="1">
    <location>
        <begin position="48"/>
        <end position="101"/>
    </location>
</feature>
<proteinExistence type="predicted"/>
<dbReference type="Proteomes" id="UP000187608">
    <property type="component" value="Unassembled WGS sequence"/>
</dbReference>
<protein>
    <recommendedName>
        <fullName evidence="4">YwdI family protein</fullName>
    </recommendedName>
</protein>
<feature type="compositionally biased region" description="Basic and acidic residues" evidence="1">
    <location>
        <begin position="69"/>
        <end position="88"/>
    </location>
</feature>
<evidence type="ECO:0000313" key="2">
    <source>
        <dbReference type="EMBL" id="SIS40989.1"/>
    </source>
</evidence>
<evidence type="ECO:0000256" key="1">
    <source>
        <dbReference type="SAM" id="MobiDB-lite"/>
    </source>
</evidence>
<dbReference type="Pfam" id="PF17261">
    <property type="entry name" value="DUF5327"/>
    <property type="match status" value="1"/>
</dbReference>
<reference evidence="3" key="1">
    <citation type="submission" date="2017-01" db="EMBL/GenBank/DDBJ databases">
        <authorList>
            <person name="Varghese N."/>
            <person name="Submissions S."/>
        </authorList>
    </citation>
    <scope>NUCLEOTIDE SEQUENCE [LARGE SCALE GENOMIC DNA]</scope>
    <source>
        <strain evidence="3">DSM 23127</strain>
    </source>
</reference>
<name>A0A1N7IV45_9BACI</name>
<dbReference type="InterPro" id="IPR035218">
    <property type="entry name" value="DUF5327"/>
</dbReference>
<dbReference type="AlphaFoldDB" id="A0A1N7IV45"/>
<dbReference type="OrthoDB" id="2692029at2"/>
<evidence type="ECO:0000313" key="3">
    <source>
        <dbReference type="Proteomes" id="UP000187608"/>
    </source>
</evidence>
<evidence type="ECO:0008006" key="4">
    <source>
        <dbReference type="Google" id="ProtNLM"/>
    </source>
</evidence>
<gene>
    <name evidence="2" type="ORF">SAMN05421687_102289</name>
</gene>